<accession>A0ABR2FCN9</accession>
<keyword evidence="2" id="KW-1185">Reference proteome</keyword>
<name>A0ABR2FCN9_9ROSI</name>
<gene>
    <name evidence="1" type="ORF">V6N12_069012</name>
</gene>
<evidence type="ECO:0000313" key="1">
    <source>
        <dbReference type="EMBL" id="KAK8578666.1"/>
    </source>
</evidence>
<dbReference type="EMBL" id="JBBPBM010000006">
    <property type="protein sequence ID" value="KAK8578666.1"/>
    <property type="molecule type" value="Genomic_DNA"/>
</dbReference>
<sequence length="76" mass="8735">MSHHLMRLEPLKLTKREVKTPWPSIEEPSSLELKQLPSHLKYVDMGKDSTLLVIIVAKIMLEDIDGKNLSDIKDQL</sequence>
<reference evidence="1 2" key="1">
    <citation type="journal article" date="2024" name="G3 (Bethesda)">
        <title>Genome assembly of Hibiscus sabdariffa L. provides insights into metabolisms of medicinal natural products.</title>
        <authorList>
            <person name="Kim T."/>
        </authorList>
    </citation>
    <scope>NUCLEOTIDE SEQUENCE [LARGE SCALE GENOMIC DNA]</scope>
    <source>
        <strain evidence="1">TK-2024</strain>
        <tissue evidence="1">Old leaves</tissue>
    </source>
</reference>
<dbReference type="Proteomes" id="UP001472677">
    <property type="component" value="Unassembled WGS sequence"/>
</dbReference>
<evidence type="ECO:0000313" key="2">
    <source>
        <dbReference type="Proteomes" id="UP001472677"/>
    </source>
</evidence>
<protein>
    <submittedName>
        <fullName evidence="1">Uncharacterized protein</fullName>
    </submittedName>
</protein>
<organism evidence="1 2">
    <name type="scientific">Hibiscus sabdariffa</name>
    <name type="common">roselle</name>
    <dbReference type="NCBI Taxonomy" id="183260"/>
    <lineage>
        <taxon>Eukaryota</taxon>
        <taxon>Viridiplantae</taxon>
        <taxon>Streptophyta</taxon>
        <taxon>Embryophyta</taxon>
        <taxon>Tracheophyta</taxon>
        <taxon>Spermatophyta</taxon>
        <taxon>Magnoliopsida</taxon>
        <taxon>eudicotyledons</taxon>
        <taxon>Gunneridae</taxon>
        <taxon>Pentapetalae</taxon>
        <taxon>rosids</taxon>
        <taxon>malvids</taxon>
        <taxon>Malvales</taxon>
        <taxon>Malvaceae</taxon>
        <taxon>Malvoideae</taxon>
        <taxon>Hibiscus</taxon>
    </lineage>
</organism>
<proteinExistence type="predicted"/>
<comment type="caution">
    <text evidence="1">The sequence shown here is derived from an EMBL/GenBank/DDBJ whole genome shotgun (WGS) entry which is preliminary data.</text>
</comment>